<evidence type="ECO:0000313" key="1">
    <source>
        <dbReference type="EMBL" id="GAA0741790.1"/>
    </source>
</evidence>
<name>A0ABP3UVV5_9CLOT</name>
<dbReference type="RefSeq" id="WP_343761792.1">
    <property type="nucleotide sequence ID" value="NZ_BAAACG010000010.1"/>
</dbReference>
<evidence type="ECO:0000313" key="2">
    <source>
        <dbReference type="Proteomes" id="UP001501510"/>
    </source>
</evidence>
<sequence>MVYCPFCENQGVIYEAKIKYTNKYIYICDECDTVWIDKNINEDNCKSFDDIMSEIGRNSLWSELSELERI</sequence>
<dbReference type="EMBL" id="BAAACG010000010">
    <property type="protein sequence ID" value="GAA0741790.1"/>
    <property type="molecule type" value="Genomic_DNA"/>
</dbReference>
<proteinExistence type="predicted"/>
<evidence type="ECO:0008006" key="3">
    <source>
        <dbReference type="Google" id="ProtNLM"/>
    </source>
</evidence>
<comment type="caution">
    <text evidence="1">The sequence shown here is derived from an EMBL/GenBank/DDBJ whole genome shotgun (WGS) entry which is preliminary data.</text>
</comment>
<keyword evidence="2" id="KW-1185">Reference proteome</keyword>
<accession>A0ABP3UVV5</accession>
<organism evidence="1 2">
    <name type="scientific">Clostridium oceanicum</name>
    <dbReference type="NCBI Taxonomy" id="1543"/>
    <lineage>
        <taxon>Bacteria</taxon>
        <taxon>Bacillati</taxon>
        <taxon>Bacillota</taxon>
        <taxon>Clostridia</taxon>
        <taxon>Eubacteriales</taxon>
        <taxon>Clostridiaceae</taxon>
        <taxon>Clostridium</taxon>
    </lineage>
</organism>
<reference evidence="2" key="1">
    <citation type="journal article" date="2019" name="Int. J. Syst. Evol. Microbiol.">
        <title>The Global Catalogue of Microorganisms (GCM) 10K type strain sequencing project: providing services to taxonomists for standard genome sequencing and annotation.</title>
        <authorList>
            <consortium name="The Broad Institute Genomics Platform"/>
            <consortium name="The Broad Institute Genome Sequencing Center for Infectious Disease"/>
            <person name="Wu L."/>
            <person name="Ma J."/>
        </authorList>
    </citation>
    <scope>NUCLEOTIDE SEQUENCE [LARGE SCALE GENOMIC DNA]</scope>
    <source>
        <strain evidence="2">JCM 1407</strain>
    </source>
</reference>
<protein>
    <recommendedName>
        <fullName evidence="3">Transcription factor zinc-finger domain-containing protein</fullName>
    </recommendedName>
</protein>
<gene>
    <name evidence="1" type="ORF">GCM10008906_23440</name>
</gene>
<dbReference type="Proteomes" id="UP001501510">
    <property type="component" value="Unassembled WGS sequence"/>
</dbReference>